<evidence type="ECO:0000259" key="9">
    <source>
        <dbReference type="PROSITE" id="PS50110"/>
    </source>
</evidence>
<name>A0A4P2QCH5_SORCE</name>
<dbReference type="InterPro" id="IPR036890">
    <property type="entry name" value="HATPase_C_sf"/>
</dbReference>
<dbReference type="InterPro" id="IPR000014">
    <property type="entry name" value="PAS"/>
</dbReference>
<dbReference type="PANTHER" id="PTHR43047:SF72">
    <property type="entry name" value="OSMOSENSING HISTIDINE PROTEIN KINASE SLN1"/>
    <property type="match status" value="1"/>
</dbReference>
<evidence type="ECO:0000256" key="5">
    <source>
        <dbReference type="ARBA" id="ARBA00022777"/>
    </source>
</evidence>
<dbReference type="Pfam" id="PF00072">
    <property type="entry name" value="Response_reg"/>
    <property type="match status" value="1"/>
</dbReference>
<evidence type="ECO:0000256" key="1">
    <source>
        <dbReference type="ARBA" id="ARBA00000085"/>
    </source>
</evidence>
<dbReference type="AlphaFoldDB" id="A0A4P2QCH5"/>
<dbReference type="CDD" id="cd00082">
    <property type="entry name" value="HisKA"/>
    <property type="match status" value="1"/>
</dbReference>
<dbReference type="SMART" id="SM00448">
    <property type="entry name" value="REC"/>
    <property type="match status" value="1"/>
</dbReference>
<dbReference type="SMART" id="SM00086">
    <property type="entry name" value="PAC"/>
    <property type="match status" value="2"/>
</dbReference>
<dbReference type="Pfam" id="PF08447">
    <property type="entry name" value="PAS_3"/>
    <property type="match status" value="2"/>
</dbReference>
<feature type="domain" description="PAS" evidence="10">
    <location>
        <begin position="87"/>
        <end position="135"/>
    </location>
</feature>
<dbReference type="Proteomes" id="UP000295781">
    <property type="component" value="Chromosome"/>
</dbReference>
<evidence type="ECO:0000313" key="12">
    <source>
        <dbReference type="EMBL" id="AUX27440.1"/>
    </source>
</evidence>
<dbReference type="SUPFAM" id="SSF55785">
    <property type="entry name" value="PYP-like sensor domain (PAS domain)"/>
    <property type="match status" value="2"/>
</dbReference>
<dbReference type="GO" id="GO:0009927">
    <property type="term" value="F:histidine phosphotransfer kinase activity"/>
    <property type="evidence" value="ECO:0007669"/>
    <property type="project" value="TreeGrafter"/>
</dbReference>
<dbReference type="SMART" id="SM00091">
    <property type="entry name" value="PAS"/>
    <property type="match status" value="2"/>
</dbReference>
<dbReference type="InterPro" id="IPR011006">
    <property type="entry name" value="CheY-like_superfamily"/>
</dbReference>
<dbReference type="PROSITE" id="PS50112">
    <property type="entry name" value="PAS"/>
    <property type="match status" value="2"/>
</dbReference>
<dbReference type="Gene3D" id="3.30.450.20">
    <property type="entry name" value="PAS domain"/>
    <property type="match status" value="2"/>
</dbReference>
<feature type="modified residue" description="4-aspartylphosphate" evidence="6">
    <location>
        <position position="614"/>
    </location>
</feature>
<dbReference type="SMART" id="SM00387">
    <property type="entry name" value="HATPase_c"/>
    <property type="match status" value="1"/>
</dbReference>
<dbReference type="InterPro" id="IPR035965">
    <property type="entry name" value="PAS-like_dom_sf"/>
</dbReference>
<protein>
    <recommendedName>
        <fullName evidence="2">histidine kinase</fullName>
        <ecNumber evidence="2">2.7.13.3</ecNumber>
    </recommendedName>
</protein>
<feature type="domain" description="PAC" evidence="11">
    <location>
        <begin position="265"/>
        <end position="317"/>
    </location>
</feature>
<dbReference type="PROSITE" id="PS50113">
    <property type="entry name" value="PAC"/>
    <property type="match status" value="2"/>
</dbReference>
<dbReference type="FunFam" id="3.30.450.20:FF:000099">
    <property type="entry name" value="Sensory box sensor histidine kinase"/>
    <property type="match status" value="1"/>
</dbReference>
<dbReference type="CDD" id="cd00075">
    <property type="entry name" value="HATPase"/>
    <property type="match status" value="1"/>
</dbReference>
<keyword evidence="3 6" id="KW-0597">Phosphoprotein</keyword>
<feature type="domain" description="Response regulatory" evidence="9">
    <location>
        <begin position="565"/>
        <end position="679"/>
    </location>
</feature>
<dbReference type="Gene3D" id="1.10.287.130">
    <property type="match status" value="1"/>
</dbReference>
<dbReference type="CDD" id="cd00130">
    <property type="entry name" value="PAS"/>
    <property type="match status" value="2"/>
</dbReference>
<dbReference type="PANTHER" id="PTHR43047">
    <property type="entry name" value="TWO-COMPONENT HISTIDINE PROTEIN KINASE"/>
    <property type="match status" value="1"/>
</dbReference>
<dbReference type="InterPro" id="IPR003661">
    <property type="entry name" value="HisK_dim/P_dom"/>
</dbReference>
<dbReference type="PROSITE" id="PS50110">
    <property type="entry name" value="RESPONSE_REGULATORY"/>
    <property type="match status" value="1"/>
</dbReference>
<dbReference type="Pfam" id="PF02518">
    <property type="entry name" value="HATPase_c"/>
    <property type="match status" value="1"/>
</dbReference>
<dbReference type="PRINTS" id="PR00344">
    <property type="entry name" value="BCTRLSENSOR"/>
</dbReference>
<dbReference type="InterPro" id="IPR003594">
    <property type="entry name" value="HATPase_dom"/>
</dbReference>
<evidence type="ECO:0000259" key="8">
    <source>
        <dbReference type="PROSITE" id="PS50109"/>
    </source>
</evidence>
<dbReference type="GO" id="GO:0005886">
    <property type="term" value="C:plasma membrane"/>
    <property type="evidence" value="ECO:0007669"/>
    <property type="project" value="TreeGrafter"/>
</dbReference>
<evidence type="ECO:0000256" key="6">
    <source>
        <dbReference type="PROSITE-ProRule" id="PRU00169"/>
    </source>
</evidence>
<gene>
    <name evidence="12" type="primary">pleD</name>
    <name evidence="12" type="ORF">SOCEGT47_080300</name>
</gene>
<comment type="catalytic activity">
    <reaction evidence="1">
        <text>ATP + protein L-histidine = ADP + protein N-phospho-L-histidine.</text>
        <dbReference type="EC" id="2.7.13.3"/>
    </reaction>
</comment>
<feature type="domain" description="PAS" evidence="10">
    <location>
        <begin position="192"/>
        <end position="262"/>
    </location>
</feature>
<keyword evidence="4" id="KW-0808">Transferase</keyword>
<dbReference type="SMART" id="SM00388">
    <property type="entry name" value="HisKA"/>
    <property type="match status" value="1"/>
</dbReference>
<dbReference type="InterPro" id="IPR013655">
    <property type="entry name" value="PAS_fold_3"/>
</dbReference>
<dbReference type="InterPro" id="IPR001610">
    <property type="entry name" value="PAC"/>
</dbReference>
<dbReference type="InterPro" id="IPR001789">
    <property type="entry name" value="Sig_transdc_resp-reg_receiver"/>
</dbReference>
<organism evidence="12 13">
    <name type="scientific">Sorangium cellulosum</name>
    <name type="common">Polyangium cellulosum</name>
    <dbReference type="NCBI Taxonomy" id="56"/>
    <lineage>
        <taxon>Bacteria</taxon>
        <taxon>Pseudomonadati</taxon>
        <taxon>Myxococcota</taxon>
        <taxon>Polyangia</taxon>
        <taxon>Polyangiales</taxon>
        <taxon>Polyangiaceae</taxon>
        <taxon>Sorangium</taxon>
    </lineage>
</organism>
<dbReference type="InterPro" id="IPR005467">
    <property type="entry name" value="His_kinase_dom"/>
</dbReference>
<dbReference type="GO" id="GO:0000155">
    <property type="term" value="F:phosphorelay sensor kinase activity"/>
    <property type="evidence" value="ECO:0007669"/>
    <property type="project" value="InterPro"/>
</dbReference>
<sequence length="679" mass="74758">MGATSRPRAAGTLAGASGEASRGGVKSAQDQRKSTDIAAPPRVETPDPGRVCPAPGGPPSDLFSGGELYAALEQAGVALAQGEPPTARILRANREFCELTGYSEAELLERTFFDLTHPEDRAMDQALYEQAARGLKRAWRSEKRYVRKDGEIRWVAVRGAAIWDEHGTPVRTVGIIIDITGLKRAEEALRRSEDRYRCLVEATAETVWITSPDGLTTSESPCWYAMTGQRPEEMLGLGWLESVHPDDRDRTLRRWTHAITTISRYEAEYRVRSADGGYRFTLARAVPVVDRDGRVREWVGMNIDITERKRAEESLREADRRKDEFLAMLAHELRNPLSAMQFALGVSQLSSVPEARRAWALSVMQRQLRQLGRMVDDLLDVSRITRGKIVLKKEPIDLRHVIHQAVAAAGPSIDASKHELSVAVGEGPYWVFGDPARLEQVIVNLLTNAAKYTREGGRIWLTAGREGAEVAIRVRDTGIGIPAEMLPRIFDLFEQAHPTLDPSRGGLGIGLTLVKRLVEMHGGAVSAASEGEGRGSELTVRLPVTEEPARPREQAAPSGRGLARRVLVVDDNRDHAQGLSLLLEQAGHAVALAHDGPSALETARRFAPEVILLDIGLPDLDGYEVARRLREEQGERALRIVALTGYGQHDDRRRSREAGCDAHLVKPVAHEVLLEQIAG</sequence>
<dbReference type="PROSITE" id="PS50109">
    <property type="entry name" value="HIS_KIN"/>
    <property type="match status" value="1"/>
</dbReference>
<evidence type="ECO:0000259" key="10">
    <source>
        <dbReference type="PROSITE" id="PS50112"/>
    </source>
</evidence>
<dbReference type="FunFam" id="3.30.565.10:FF:000006">
    <property type="entry name" value="Sensor histidine kinase WalK"/>
    <property type="match status" value="1"/>
</dbReference>
<keyword evidence="12" id="KW-0560">Oxidoreductase</keyword>
<dbReference type="SUPFAM" id="SSF47384">
    <property type="entry name" value="Homodimeric domain of signal transducing histidine kinase"/>
    <property type="match status" value="1"/>
</dbReference>
<dbReference type="CDD" id="cd17580">
    <property type="entry name" value="REC_2_DhkD-like"/>
    <property type="match status" value="1"/>
</dbReference>
<dbReference type="InterPro" id="IPR036097">
    <property type="entry name" value="HisK_dim/P_sf"/>
</dbReference>
<evidence type="ECO:0000259" key="11">
    <source>
        <dbReference type="PROSITE" id="PS50113"/>
    </source>
</evidence>
<dbReference type="InterPro" id="IPR000700">
    <property type="entry name" value="PAS-assoc_C"/>
</dbReference>
<feature type="domain" description="Histidine kinase" evidence="8">
    <location>
        <begin position="328"/>
        <end position="546"/>
    </location>
</feature>
<dbReference type="EMBL" id="CP012670">
    <property type="protein sequence ID" value="AUX27440.1"/>
    <property type="molecule type" value="Genomic_DNA"/>
</dbReference>
<dbReference type="GO" id="GO:0016491">
    <property type="term" value="F:oxidoreductase activity"/>
    <property type="evidence" value="ECO:0007669"/>
    <property type="project" value="UniProtKB-KW"/>
</dbReference>
<reference evidence="12 13" key="1">
    <citation type="submission" date="2015-09" db="EMBL/GenBank/DDBJ databases">
        <title>Sorangium comparison.</title>
        <authorList>
            <person name="Zaburannyi N."/>
            <person name="Bunk B."/>
            <person name="Overmann J."/>
            <person name="Mueller R."/>
        </authorList>
    </citation>
    <scope>NUCLEOTIDE SEQUENCE [LARGE SCALE GENOMIC DNA]</scope>
    <source>
        <strain evidence="12 13">So ceGT47</strain>
    </source>
</reference>
<dbReference type="NCBIfam" id="TIGR00229">
    <property type="entry name" value="sensory_box"/>
    <property type="match status" value="2"/>
</dbReference>
<dbReference type="Pfam" id="PF00512">
    <property type="entry name" value="HisKA"/>
    <property type="match status" value="1"/>
</dbReference>
<dbReference type="Gene3D" id="3.40.50.2300">
    <property type="match status" value="1"/>
</dbReference>
<evidence type="ECO:0000313" key="13">
    <source>
        <dbReference type="Proteomes" id="UP000295781"/>
    </source>
</evidence>
<evidence type="ECO:0000256" key="2">
    <source>
        <dbReference type="ARBA" id="ARBA00012438"/>
    </source>
</evidence>
<dbReference type="Gene3D" id="3.30.565.10">
    <property type="entry name" value="Histidine kinase-like ATPase, C-terminal domain"/>
    <property type="match status" value="1"/>
</dbReference>
<accession>A0A4P2QCH5</accession>
<dbReference type="InterPro" id="IPR004358">
    <property type="entry name" value="Sig_transdc_His_kin-like_C"/>
</dbReference>
<feature type="domain" description="PAC" evidence="11">
    <location>
        <begin position="139"/>
        <end position="191"/>
    </location>
</feature>
<feature type="region of interest" description="Disordered" evidence="7">
    <location>
        <begin position="1"/>
        <end position="58"/>
    </location>
</feature>
<proteinExistence type="predicted"/>
<dbReference type="EC" id="2.7.13.3" evidence="2"/>
<dbReference type="SUPFAM" id="SSF52172">
    <property type="entry name" value="CheY-like"/>
    <property type="match status" value="1"/>
</dbReference>
<evidence type="ECO:0000256" key="4">
    <source>
        <dbReference type="ARBA" id="ARBA00022679"/>
    </source>
</evidence>
<evidence type="ECO:0000256" key="3">
    <source>
        <dbReference type="ARBA" id="ARBA00022553"/>
    </source>
</evidence>
<keyword evidence="5" id="KW-0418">Kinase</keyword>
<dbReference type="SUPFAM" id="SSF55874">
    <property type="entry name" value="ATPase domain of HSP90 chaperone/DNA topoisomerase II/histidine kinase"/>
    <property type="match status" value="1"/>
</dbReference>
<evidence type="ECO:0000256" key="7">
    <source>
        <dbReference type="SAM" id="MobiDB-lite"/>
    </source>
</evidence>